<dbReference type="EMBL" id="JAURVH010001523">
    <property type="protein sequence ID" value="KAK5920886.1"/>
    <property type="molecule type" value="Genomic_DNA"/>
</dbReference>
<reference evidence="3 4" key="1">
    <citation type="journal article" date="2023" name="Mol. Biol. Evol.">
        <title>Genomics of Secondarily Temperate Adaptation in the Only Non-Antarctic Icefish.</title>
        <authorList>
            <person name="Rivera-Colon A.G."/>
            <person name="Rayamajhi N."/>
            <person name="Minhas B.F."/>
            <person name="Madrigal G."/>
            <person name="Bilyk K.T."/>
            <person name="Yoon V."/>
            <person name="Hune M."/>
            <person name="Gregory S."/>
            <person name="Cheng C.H.C."/>
            <person name="Catchen J.M."/>
        </authorList>
    </citation>
    <scope>NUCLEOTIDE SEQUENCE [LARGE SCALE GENOMIC DNA]</scope>
    <source>
        <tissue evidence="3">White muscle</tissue>
    </source>
</reference>
<feature type="region of interest" description="Disordered" evidence="1">
    <location>
        <begin position="89"/>
        <end position="111"/>
    </location>
</feature>
<name>A0AAN8HM29_CHAGU</name>
<evidence type="ECO:0000313" key="4">
    <source>
        <dbReference type="Proteomes" id="UP001331515"/>
    </source>
</evidence>
<accession>A0AAN8HM29</accession>
<dbReference type="PANTHER" id="PTHR23093">
    <property type="entry name" value="SIMILAR TO CHROMOSOME 3 OPEN READING FRAME 20"/>
    <property type="match status" value="1"/>
</dbReference>
<sequence>MSQSPTYQRDSASASPESPKEGDFSPRQLYDNLKSLEEQETCDNQRDPIVNIITDNDSSSLLSGEICAPLVANDLGKLCAGTLPQEQLKKSHWRDPRRFSTSPIKENPPGSPEFMEVLSLDGRLITLVGAQTQTDWEWVEQNLFFSCQVQKETENPPLLQAEVVNMDAVADSSEEPGDEKMAEIEHNIPSVGPPRLIAHKPEPKQTPHAGEVPQVESKQDGLLAQCDYCQQLCQPFIHGEMLENETHFKRLFCCKQAKQMRELIMGERERLAQKESARKIDVKPHDPVMSHEEREAAKKQAKERLKLLRLWRKAGNLIVDVDNNSEPSIKPPIKVKNKTTDLFSVKEQTDGEPKLKELIRKFYKSGKGFLTLCPDGTGNVFYPSGKAAIIISSSEGADFTYIILEDNDVSPSIKGIFTNKGHATCYHRTGMMWLNLTPGGGLCFSETGALRRRWNWLYGDPHVRNLPFKPLTFALAPHISVRIHSQERVSITFAHKQNRVHFNVGSKLISPESHGKLGQDVLERYIQMKSSEMHSMLGQMQTFMSHHSARLRNVKPHYSFIAQVQRLSRQMEKEESPEETKAHVN</sequence>
<proteinExistence type="predicted"/>
<feature type="region of interest" description="Disordered" evidence="1">
    <location>
        <begin position="1"/>
        <end position="43"/>
    </location>
</feature>
<dbReference type="Proteomes" id="UP001331515">
    <property type="component" value="Unassembled WGS sequence"/>
</dbReference>
<feature type="domain" description="FAM194 C-terminal" evidence="2">
    <location>
        <begin position="357"/>
        <end position="546"/>
    </location>
</feature>
<feature type="compositionally biased region" description="Basic and acidic residues" evidence="1">
    <location>
        <begin position="89"/>
        <end position="98"/>
    </location>
</feature>
<dbReference type="Pfam" id="PF14977">
    <property type="entry name" value="FAM194"/>
    <property type="match status" value="1"/>
</dbReference>
<dbReference type="InterPro" id="IPR029281">
    <property type="entry name" value="FAM194_C"/>
</dbReference>
<keyword evidence="4" id="KW-1185">Reference proteome</keyword>
<evidence type="ECO:0000256" key="1">
    <source>
        <dbReference type="SAM" id="MobiDB-lite"/>
    </source>
</evidence>
<evidence type="ECO:0000259" key="2">
    <source>
        <dbReference type="Pfam" id="PF14977"/>
    </source>
</evidence>
<feature type="compositionally biased region" description="Polar residues" evidence="1">
    <location>
        <begin position="1"/>
        <end position="16"/>
    </location>
</feature>
<gene>
    <name evidence="3" type="ORF">CgunFtcFv8_024640</name>
</gene>
<dbReference type="PANTHER" id="PTHR23093:SF18">
    <property type="entry name" value="GLUTAMATE RICH 6"/>
    <property type="match status" value="1"/>
</dbReference>
<dbReference type="AlphaFoldDB" id="A0AAN8HM29"/>
<protein>
    <recommendedName>
        <fullName evidence="2">FAM194 C-terminal domain-containing protein</fullName>
    </recommendedName>
</protein>
<comment type="caution">
    <text evidence="3">The sequence shown here is derived from an EMBL/GenBank/DDBJ whole genome shotgun (WGS) entry which is preliminary data.</text>
</comment>
<organism evidence="3 4">
    <name type="scientific">Champsocephalus gunnari</name>
    <name type="common">Mackerel icefish</name>
    <dbReference type="NCBI Taxonomy" id="52237"/>
    <lineage>
        <taxon>Eukaryota</taxon>
        <taxon>Metazoa</taxon>
        <taxon>Chordata</taxon>
        <taxon>Craniata</taxon>
        <taxon>Vertebrata</taxon>
        <taxon>Euteleostomi</taxon>
        <taxon>Actinopterygii</taxon>
        <taxon>Neopterygii</taxon>
        <taxon>Teleostei</taxon>
        <taxon>Neoteleostei</taxon>
        <taxon>Acanthomorphata</taxon>
        <taxon>Eupercaria</taxon>
        <taxon>Perciformes</taxon>
        <taxon>Notothenioidei</taxon>
        <taxon>Channichthyidae</taxon>
        <taxon>Champsocephalus</taxon>
    </lineage>
</organism>
<evidence type="ECO:0000313" key="3">
    <source>
        <dbReference type="EMBL" id="KAK5920886.1"/>
    </source>
</evidence>